<feature type="transmembrane region" description="Helical" evidence="7">
    <location>
        <begin position="9"/>
        <end position="28"/>
    </location>
</feature>
<keyword evidence="5 7" id="KW-0472">Membrane</keyword>
<reference evidence="9" key="1">
    <citation type="submission" date="2011-03" db="EMBL/GenBank/DDBJ databases">
        <title>The Genome Sequence of Nematocida sp1 strain ERTm2.</title>
        <authorList>
            <consortium name="The Broad Institute Genome Sequencing Platform"/>
            <consortium name="The Broad Institute Genome Sequencing Center for Infectious Disease"/>
            <person name="Cuomo C."/>
            <person name="Troemel E."/>
            <person name="Young S.K."/>
            <person name="Zeng Q."/>
            <person name="Gargeya S."/>
            <person name="Fitzgerald M."/>
            <person name="Haas B."/>
            <person name="Abouelleil A."/>
            <person name="Alvarado L."/>
            <person name="Arachchi H.M."/>
            <person name="Berlin A."/>
            <person name="Brown A."/>
            <person name="Chapman S.B."/>
            <person name="Chen Z."/>
            <person name="Dunbar C."/>
            <person name="Freedman E."/>
            <person name="Gearin G."/>
            <person name="Gellesch M."/>
            <person name="Goldberg J."/>
            <person name="Griggs A."/>
            <person name="Gujja S."/>
            <person name="Heilman E.R."/>
            <person name="Heiman D."/>
            <person name="Howarth C."/>
            <person name="Larson L."/>
            <person name="Lui A."/>
            <person name="MacDonald P.J.P."/>
            <person name="Mehta T."/>
            <person name="Montmayeur A."/>
            <person name="Murphy C."/>
            <person name="Neiman D."/>
            <person name="Pearson M."/>
            <person name="Priest M."/>
            <person name="Roberts A."/>
            <person name="Saif S."/>
            <person name="Shea T."/>
            <person name="Shenoy N."/>
            <person name="Sisk P."/>
            <person name="Stolte C."/>
            <person name="Sykes S."/>
            <person name="White J."/>
            <person name="Yandava C."/>
            <person name="Wortman J."/>
            <person name="Nusbaum C."/>
            <person name="Birren B."/>
        </authorList>
    </citation>
    <scope>NUCLEOTIDE SEQUENCE</scope>
    <source>
        <strain evidence="9">ERTm2</strain>
    </source>
</reference>
<dbReference type="HOGENOM" id="CLU_584071_0_0_1"/>
<accession>H8Z8X9</accession>
<dbReference type="InterPro" id="IPR036259">
    <property type="entry name" value="MFS_trans_sf"/>
</dbReference>
<sequence length="470" mass="52522">MVYKKLNSALFLTPKLLYIAVNIEYFLFYNLRQTFLTTRGVTGTQQTITLIVMLLSTFFSNMGIAYIADKFQRPKGILVFSLLFSAVLFQVLMMPIPSILISVVFVFYCMFILSTLPLLDRIVLDYLQKVLQAPASLYGRQRMFGTLTYCAVNYLTESLVFGSGGKSSKEGNYSRLCIPYILFSALAGGLIFLLAPADRIRSTSTSSSSRNPPQFSKVLKNPAYMFFLLIILMNGITRGVMSMYLSNYYKNILNFADFKPSKSLPIYAQWALQGFYANPMSTCSTFGIVLEIVLFFCSKSLLGFFGLYWSFLLSQMAQGLRFFLYTFITPEDPLRFEKCCFIEVLKGVNFGLTHLSGVQMATLLVPSNLKSTSQMIYTGTFVCLGTVAGVIAGHFLKIDTFEGVQMVFNGCTYLSLLAIGLIILKYGFLDGKLWGRNAERMPDPVLSAQTSHSTLASQDLKKSESTPAAN</sequence>
<evidence type="ECO:0000313" key="9">
    <source>
        <dbReference type="EMBL" id="EHY66410.1"/>
    </source>
</evidence>
<name>H8Z8X9_NEMA1</name>
<dbReference type="SUPFAM" id="SSF103473">
    <property type="entry name" value="MFS general substrate transporter"/>
    <property type="match status" value="1"/>
</dbReference>
<evidence type="ECO:0000256" key="4">
    <source>
        <dbReference type="ARBA" id="ARBA00022989"/>
    </source>
</evidence>
<dbReference type="EMBL" id="JH604633">
    <property type="protein sequence ID" value="EHY66410.1"/>
    <property type="molecule type" value="Genomic_DNA"/>
</dbReference>
<dbReference type="Pfam" id="PF12832">
    <property type="entry name" value="MFS_1_like"/>
    <property type="match status" value="1"/>
</dbReference>
<keyword evidence="4 7" id="KW-1133">Transmembrane helix</keyword>
<evidence type="ECO:0000256" key="5">
    <source>
        <dbReference type="ARBA" id="ARBA00023136"/>
    </source>
</evidence>
<evidence type="ECO:0000259" key="8">
    <source>
        <dbReference type="Pfam" id="PF12832"/>
    </source>
</evidence>
<dbReference type="Proteomes" id="UP000005622">
    <property type="component" value="Unassembled WGS sequence"/>
</dbReference>
<evidence type="ECO:0000256" key="2">
    <source>
        <dbReference type="ARBA" id="ARBA00005241"/>
    </source>
</evidence>
<evidence type="ECO:0000256" key="1">
    <source>
        <dbReference type="ARBA" id="ARBA00004141"/>
    </source>
</evidence>
<dbReference type="AlphaFoldDB" id="H8Z8X9"/>
<organism evidence="9">
    <name type="scientific">Nematocida ausubeli (strain ATCC PRA-371 / ERTm2)</name>
    <name type="common">Nematode killer fungus</name>
    <dbReference type="NCBI Taxonomy" id="1913371"/>
    <lineage>
        <taxon>Eukaryota</taxon>
        <taxon>Fungi</taxon>
        <taxon>Fungi incertae sedis</taxon>
        <taxon>Microsporidia</taxon>
        <taxon>Nematocida</taxon>
    </lineage>
</organism>
<dbReference type="PANTHER" id="PTHR16172:SF41">
    <property type="entry name" value="MAJOR FACILITATOR SUPERFAMILY DOMAIN-CONTAINING PROTEIN 6-LIKE"/>
    <property type="match status" value="1"/>
</dbReference>
<keyword evidence="3 7" id="KW-0812">Transmembrane</keyword>
<gene>
    <name evidence="9" type="ORF">NERG_00050</name>
</gene>
<protein>
    <recommendedName>
        <fullName evidence="8">Major facilitator superfamily associated domain-containing protein</fullName>
    </recommendedName>
</protein>
<feature type="transmembrane region" description="Helical" evidence="7">
    <location>
        <begin position="375"/>
        <end position="395"/>
    </location>
</feature>
<dbReference type="PANTHER" id="PTHR16172">
    <property type="entry name" value="MAJOR FACILITATOR SUPERFAMILY DOMAIN-CONTAINING PROTEIN 6-LIKE"/>
    <property type="match status" value="1"/>
</dbReference>
<dbReference type="Gene3D" id="1.20.1250.20">
    <property type="entry name" value="MFS general substrate transporter like domains"/>
    <property type="match status" value="2"/>
</dbReference>
<feature type="transmembrane region" description="Helical" evidence="7">
    <location>
        <begin position="288"/>
        <end position="311"/>
    </location>
</feature>
<proteinExistence type="inferred from homology"/>
<feature type="region of interest" description="Disordered" evidence="6">
    <location>
        <begin position="448"/>
        <end position="470"/>
    </location>
</feature>
<feature type="transmembrane region" description="Helical" evidence="7">
    <location>
        <begin position="176"/>
        <end position="195"/>
    </location>
</feature>
<feature type="compositionally biased region" description="Polar residues" evidence="6">
    <location>
        <begin position="448"/>
        <end position="457"/>
    </location>
</feature>
<evidence type="ECO:0000256" key="6">
    <source>
        <dbReference type="SAM" id="MobiDB-lite"/>
    </source>
</evidence>
<dbReference type="InterPro" id="IPR024989">
    <property type="entry name" value="MFS_assoc_dom"/>
</dbReference>
<comment type="similarity">
    <text evidence="2">Belongs to the major facilitator superfamily. MFSD6 family.</text>
</comment>
<feature type="transmembrane region" description="Helical" evidence="7">
    <location>
        <begin position="75"/>
        <end position="93"/>
    </location>
</feature>
<feature type="transmembrane region" description="Helical" evidence="7">
    <location>
        <begin position="407"/>
        <end position="428"/>
    </location>
</feature>
<feature type="transmembrane region" description="Helical" evidence="7">
    <location>
        <begin position="223"/>
        <end position="245"/>
    </location>
</feature>
<comment type="subcellular location">
    <subcellularLocation>
        <location evidence="1">Membrane</location>
        <topology evidence="1">Multi-pass membrane protein</topology>
    </subcellularLocation>
</comment>
<feature type="transmembrane region" description="Helical" evidence="7">
    <location>
        <begin position="48"/>
        <end position="68"/>
    </location>
</feature>
<feature type="domain" description="Major facilitator superfamily associated" evidence="8">
    <location>
        <begin position="33"/>
        <end position="399"/>
    </location>
</feature>
<evidence type="ECO:0000256" key="7">
    <source>
        <dbReference type="SAM" id="Phobius"/>
    </source>
</evidence>
<evidence type="ECO:0000256" key="3">
    <source>
        <dbReference type="ARBA" id="ARBA00022692"/>
    </source>
</evidence>
<feature type="transmembrane region" description="Helical" evidence="7">
    <location>
        <begin position="99"/>
        <end position="119"/>
    </location>
</feature>
<dbReference type="InterPro" id="IPR051717">
    <property type="entry name" value="MFS_MFSD6"/>
</dbReference>
<dbReference type="GO" id="GO:0016020">
    <property type="term" value="C:membrane"/>
    <property type="evidence" value="ECO:0007669"/>
    <property type="project" value="UniProtKB-SubCell"/>
</dbReference>